<evidence type="ECO:0000313" key="2">
    <source>
        <dbReference type="EMBL" id="MFC0472849.1"/>
    </source>
</evidence>
<dbReference type="EMBL" id="JBHLUX010000088">
    <property type="protein sequence ID" value="MFC0472849.1"/>
    <property type="molecule type" value="Genomic_DNA"/>
</dbReference>
<gene>
    <name evidence="2" type="ORF">ACFFHM_20760</name>
</gene>
<evidence type="ECO:0000313" key="3">
    <source>
        <dbReference type="Proteomes" id="UP001589838"/>
    </source>
</evidence>
<dbReference type="Proteomes" id="UP001589838">
    <property type="component" value="Unassembled WGS sequence"/>
</dbReference>
<feature type="transmembrane region" description="Helical" evidence="1">
    <location>
        <begin position="143"/>
        <end position="165"/>
    </location>
</feature>
<feature type="transmembrane region" description="Helical" evidence="1">
    <location>
        <begin position="61"/>
        <end position="81"/>
    </location>
</feature>
<reference evidence="2 3" key="1">
    <citation type="submission" date="2024-09" db="EMBL/GenBank/DDBJ databases">
        <authorList>
            <person name="Sun Q."/>
            <person name="Mori K."/>
        </authorList>
    </citation>
    <scope>NUCLEOTIDE SEQUENCE [LARGE SCALE GENOMIC DNA]</scope>
    <source>
        <strain evidence="2 3">NCAIM B.02610</strain>
    </source>
</reference>
<keyword evidence="1" id="KW-1133">Transmembrane helix</keyword>
<proteinExistence type="predicted"/>
<feature type="transmembrane region" description="Helical" evidence="1">
    <location>
        <begin position="34"/>
        <end position="55"/>
    </location>
</feature>
<feature type="transmembrane region" description="Helical" evidence="1">
    <location>
        <begin position="117"/>
        <end position="136"/>
    </location>
</feature>
<dbReference type="RefSeq" id="WP_335962642.1">
    <property type="nucleotide sequence ID" value="NZ_JAXBLX010000032.1"/>
</dbReference>
<keyword evidence="1" id="KW-0812">Transmembrane</keyword>
<evidence type="ECO:0000256" key="1">
    <source>
        <dbReference type="SAM" id="Phobius"/>
    </source>
</evidence>
<accession>A0ABV6KHR6</accession>
<keyword evidence="3" id="KW-1185">Reference proteome</keyword>
<organism evidence="2 3">
    <name type="scientific">Halalkalibacter kiskunsagensis</name>
    <dbReference type="NCBI Taxonomy" id="1548599"/>
    <lineage>
        <taxon>Bacteria</taxon>
        <taxon>Bacillati</taxon>
        <taxon>Bacillota</taxon>
        <taxon>Bacilli</taxon>
        <taxon>Bacillales</taxon>
        <taxon>Bacillaceae</taxon>
        <taxon>Halalkalibacter</taxon>
    </lineage>
</organism>
<name>A0ABV6KHR6_9BACI</name>
<protein>
    <submittedName>
        <fullName evidence="2">Uncharacterized protein</fullName>
    </submittedName>
</protein>
<feature type="transmembrane region" description="Helical" evidence="1">
    <location>
        <begin position="6"/>
        <end position="22"/>
    </location>
</feature>
<keyword evidence="1" id="KW-0472">Membrane</keyword>
<comment type="caution">
    <text evidence="2">The sequence shown here is derived from an EMBL/GenBank/DDBJ whole genome shotgun (WGS) entry which is preliminary data.</text>
</comment>
<sequence>MSTGLLLFFVSSTFLFICYYVVIVQNREQSQMSVMMAAMAGGMTAGLLFGTIMGLLLRGDFVQSTILGIVIGMTIGAFLGLPSQLITTIEGMLAGLMGGMMGAMVGEMSPVGQEDSLLKFLFMMSLIVLLFTVRLFHAPSKSLFITFLRNPLIALLLVLFVFLAFEQVTTFFPEEQGDPIQHHSVLRFR</sequence>
<feature type="transmembrane region" description="Helical" evidence="1">
    <location>
        <begin position="93"/>
        <end position="111"/>
    </location>
</feature>